<comment type="similarity">
    <text evidence="3">Belongs to the Integrator subunit 3 family.</text>
</comment>
<evidence type="ECO:0000313" key="11">
    <source>
        <dbReference type="WBParaSite" id="TASK_0000388801-mRNA-1"/>
    </source>
</evidence>
<evidence type="ECO:0000256" key="2">
    <source>
        <dbReference type="ARBA" id="ARBA00004496"/>
    </source>
</evidence>
<feature type="region of interest" description="Disordered" evidence="6">
    <location>
        <begin position="508"/>
        <end position="666"/>
    </location>
</feature>
<name>A0A158R7H9_TAEAS</name>
<evidence type="ECO:0000256" key="6">
    <source>
        <dbReference type="SAM" id="MobiDB-lite"/>
    </source>
</evidence>
<keyword evidence="5" id="KW-0539">Nucleus</keyword>
<evidence type="ECO:0000313" key="9">
    <source>
        <dbReference type="EMBL" id="VDK32519.1"/>
    </source>
</evidence>
<feature type="compositionally biased region" description="Polar residues" evidence="6">
    <location>
        <begin position="539"/>
        <end position="549"/>
    </location>
</feature>
<feature type="region of interest" description="Disordered" evidence="6">
    <location>
        <begin position="1126"/>
        <end position="1147"/>
    </location>
</feature>
<evidence type="ECO:0000259" key="8">
    <source>
        <dbReference type="Pfam" id="PF24566"/>
    </source>
</evidence>
<reference evidence="9 10" key="2">
    <citation type="submission" date="2018-11" db="EMBL/GenBank/DDBJ databases">
        <authorList>
            <consortium name="Pathogen Informatics"/>
        </authorList>
    </citation>
    <scope>NUCLEOTIDE SEQUENCE [LARGE SCALE GENOMIC DNA]</scope>
</reference>
<evidence type="ECO:0000256" key="3">
    <source>
        <dbReference type="ARBA" id="ARBA00006130"/>
    </source>
</evidence>
<dbReference type="GO" id="GO:0005634">
    <property type="term" value="C:nucleus"/>
    <property type="evidence" value="ECO:0007669"/>
    <property type="project" value="UniProtKB-SubCell"/>
</dbReference>
<dbReference type="Pfam" id="PF24566">
    <property type="entry name" value="HEAT_Ints3_C"/>
    <property type="match status" value="1"/>
</dbReference>
<dbReference type="InterPro" id="IPR056518">
    <property type="entry name" value="HEAT_Ints3_C"/>
</dbReference>
<feature type="region of interest" description="Disordered" evidence="6">
    <location>
        <begin position="1216"/>
        <end position="1250"/>
    </location>
</feature>
<keyword evidence="10" id="KW-1185">Reference proteome</keyword>
<feature type="compositionally biased region" description="Low complexity" evidence="6">
    <location>
        <begin position="1307"/>
        <end position="1325"/>
    </location>
</feature>
<evidence type="ECO:0000256" key="4">
    <source>
        <dbReference type="ARBA" id="ARBA00022490"/>
    </source>
</evidence>
<comment type="subcellular location">
    <subcellularLocation>
        <location evidence="2">Cytoplasm</location>
    </subcellularLocation>
    <subcellularLocation>
        <location evidence="1">Nucleus</location>
    </subcellularLocation>
</comment>
<dbReference type="InterPro" id="IPR019333">
    <property type="entry name" value="INTS3_N"/>
</dbReference>
<feature type="compositionally biased region" description="Acidic residues" evidence="6">
    <location>
        <begin position="1382"/>
        <end position="1392"/>
    </location>
</feature>
<evidence type="ECO:0000256" key="5">
    <source>
        <dbReference type="ARBA" id="ARBA00023242"/>
    </source>
</evidence>
<dbReference type="Pfam" id="PF10189">
    <property type="entry name" value="Ints3_N"/>
    <property type="match status" value="1"/>
</dbReference>
<evidence type="ECO:0000259" key="7">
    <source>
        <dbReference type="Pfam" id="PF10189"/>
    </source>
</evidence>
<reference evidence="11" key="1">
    <citation type="submission" date="2016-04" db="UniProtKB">
        <authorList>
            <consortium name="WormBaseParasite"/>
        </authorList>
    </citation>
    <scope>IDENTIFICATION</scope>
</reference>
<keyword evidence="4" id="KW-0963">Cytoplasm</keyword>
<feature type="domain" description="Ints3-like C-terminal" evidence="8">
    <location>
        <begin position="766"/>
        <end position="1205"/>
    </location>
</feature>
<proteinExistence type="inferred from homology"/>
<feature type="domain" description="Integrator complex subunit 3 N-terminal" evidence="7">
    <location>
        <begin position="57"/>
        <end position="468"/>
    </location>
</feature>
<feature type="compositionally biased region" description="Low complexity" evidence="6">
    <location>
        <begin position="1355"/>
        <end position="1381"/>
    </location>
</feature>
<sequence>MSRQIRPLLNLSAIEVPPGFLQTLEESAKAVKKIKETESDIVSSAANRSGTDDDRRMLQAGLIYLALTEPDPRRSHLQDIVLISRDNLHYALSELARLVAETWPKMHQEVRKNMLNIVAELLATRGANVDVLMLHLYRRMQVGDLSSQNLWVIQSILDIVVRNREAIEQNERNTFLLSLTAYSFLRIIPDHHSDTNSFLKTPDGSALLSKLSVLYQRESNLVVELIRKNFDKCVSAGRDLIRLLSYLSRIEPFQKLWTDMFTDISSLSSLHKHVNSILDILTPIQHTSTLISQEMEGWIRWMLRNVHYEANVPVRRYQDIFNMKYFSAPESQNLRVALTRFIVNNFYPDNDMLASSLMPRWNAVSWIISLCTCPIVHQNCKMALFFDWFCFRHNECIMNIEPAMLIITNNLASTRFQPFALSMLEFFVKTATNFHPLLAERFAFSIRAGIDDSIRLGVIRSINPILDTLLRIAPEIYRSFTTLIGPLADSTLSLSSVPVGSSTAAPGEANALELGGGGSGNGGGGSFDGNKFHRPRSTVGLSKSHSSDLLNRPRDAIGHTSAANTSAAGPPTDPRLRRGSLPNVTSPKNGASPLPFKPQPRPPSPEALGRLSPPPLPLIDLTPSEFSSPDEIKKSNANQQQPEGKSRSKSPLSPVTVHPPLSATQELSTLPSTFETLASPECRIGANSSVDTIQQRIDNLRRRFQSYQLRYTYKIKTNVNVFDILSQFVGEIHEYLEKLIFKARAVGLLKEVSGSNGESRSSTPVSLSDDAGLEDVCEAMQSLIDSVLEDDFSDDLAMVGRIADVISQICLPLFDNIAECGDAATLENNRVGSVLLPSHLPITQEQIDGSLASPVFVPLRSLCEMSRTNAKREILLLLLTEIQIRQPRIGYHLLYFLTVSTVNDDRMAAYRSFCASQENSSLLVCLYRDLQLLADDNRFLFCFLLPTIYSVFATDLANNSDFLRLVVSKIDSSQVNYLISEILRGHLNLFHRSDITDVLKASLEWSSTEQSFFWQLVGAHELPTKHFLPLISLVDGQKHSEACSQLLLLLQLEKPTNEIVRLLLTRAASSLNSAVAASNTADDLLSVTTLHYWGRPGGAYAQRFADIISAMVTTSVNSLRCAHDAEEGGSGAAGRKRNGPKAGGSSSDQLPLLISILTHLDCMRRNCKNISMLQATELQTSLQQVIISTGVPAHVKDRFAELLSLVENDAMEAVPAASTTTRAGGTSRISRQEAKEVIGTGSSKGGHSLRNLDSRRAAECTKSLHVCALLVSAQVERRRTAALEGSKRKLTRKRWGDEEGEGDDSSDNSNNNSGANNTSSNNNANSEEDNDSDGALAIDDSMDASANTENDEQDPAAASSSSSSPNSPDGDNNNLSSSSGSDSEDDDDDEEGGPVVRGRKRPAKGRSVTAKRQHPPAKKRVTARTRKAAALVTVDSDEEGGEESDSEDAPRVTGPSKRRKMVSRRLLDD</sequence>
<feature type="compositionally biased region" description="Low complexity" evidence="6">
    <location>
        <begin position="1216"/>
        <end position="1229"/>
    </location>
</feature>
<dbReference type="OrthoDB" id="2021145at2759"/>
<evidence type="ECO:0000256" key="1">
    <source>
        <dbReference type="ARBA" id="ARBA00004123"/>
    </source>
</evidence>
<feature type="compositionally biased region" description="Polar residues" evidence="6">
    <location>
        <begin position="635"/>
        <end position="653"/>
    </location>
</feature>
<feature type="region of interest" description="Disordered" evidence="6">
    <location>
        <begin position="1284"/>
        <end position="1469"/>
    </location>
</feature>
<feature type="compositionally biased region" description="Acidic residues" evidence="6">
    <location>
        <begin position="1435"/>
        <end position="1447"/>
    </location>
</feature>
<dbReference type="InterPro" id="IPR045334">
    <property type="entry name" value="INTS3"/>
</dbReference>
<dbReference type="STRING" id="60517.A0A158R7H9"/>
<dbReference type="PANTHER" id="PTHR13587:SF7">
    <property type="entry name" value="INTEGRATOR COMPLEX SUBUNIT 3"/>
    <property type="match status" value="1"/>
</dbReference>
<evidence type="ECO:0000313" key="10">
    <source>
        <dbReference type="Proteomes" id="UP000282613"/>
    </source>
</evidence>
<protein>
    <submittedName>
        <fullName evidence="11">Ints3_N domain-containing protein</fullName>
    </submittedName>
</protein>
<dbReference type="WBParaSite" id="TASK_0000388801-mRNA-1">
    <property type="protein sequence ID" value="TASK_0000388801-mRNA-1"/>
    <property type="gene ID" value="TASK_0000388801"/>
</dbReference>
<dbReference type="Proteomes" id="UP000282613">
    <property type="component" value="Unassembled WGS sequence"/>
</dbReference>
<dbReference type="PANTHER" id="PTHR13587">
    <property type="entry name" value="INTEGRATOR COMPLEX SUBUNIT 3"/>
    <property type="match status" value="1"/>
</dbReference>
<organism evidence="11">
    <name type="scientific">Taenia asiatica</name>
    <name type="common">Asian tapeworm</name>
    <dbReference type="NCBI Taxonomy" id="60517"/>
    <lineage>
        <taxon>Eukaryota</taxon>
        <taxon>Metazoa</taxon>
        <taxon>Spiralia</taxon>
        <taxon>Lophotrochozoa</taxon>
        <taxon>Platyhelminthes</taxon>
        <taxon>Cestoda</taxon>
        <taxon>Eucestoda</taxon>
        <taxon>Cyclophyllidea</taxon>
        <taxon>Taeniidae</taxon>
        <taxon>Taenia</taxon>
    </lineage>
</organism>
<feature type="compositionally biased region" description="Basic residues" evidence="6">
    <location>
        <begin position="1397"/>
        <end position="1427"/>
    </location>
</feature>
<feature type="compositionally biased region" description="Gly residues" evidence="6">
    <location>
        <begin position="514"/>
        <end position="527"/>
    </location>
</feature>
<accession>A0A158R7H9</accession>
<feature type="compositionally biased region" description="Pro residues" evidence="6">
    <location>
        <begin position="595"/>
        <end position="605"/>
    </location>
</feature>
<dbReference type="GO" id="GO:0005737">
    <property type="term" value="C:cytoplasm"/>
    <property type="evidence" value="ECO:0007669"/>
    <property type="project" value="UniProtKB-SubCell"/>
</dbReference>
<dbReference type="EMBL" id="UYRS01018318">
    <property type="protein sequence ID" value="VDK32519.1"/>
    <property type="molecule type" value="Genomic_DNA"/>
</dbReference>
<gene>
    <name evidence="9" type="ORF">TASK_LOCUS3889</name>
</gene>